<dbReference type="AlphaFoldDB" id="A0A3M7SVI9"/>
<comment type="subcellular location">
    <subcellularLocation>
        <location evidence="1">Secreted</location>
    </subcellularLocation>
</comment>
<sequence>MFKFNVINLFYLVNFVFGQNENCINPTIQELETKFQQYRFDYLRFEQAMLKAGKLLEFDLKENKSFSNDQSCSSNEKFIYNEDKLCHSRIKIEYQRDRYPNYKLNVQCDCKLCSTMKNGVINPNYECQPVHKRVSILKKDKCANDGYYQWIPTTELLNTGCLCGINRILIPV</sequence>
<keyword evidence="3" id="KW-0964">Secreted</keyword>
<keyword evidence="7" id="KW-1185">Reference proteome</keyword>
<organism evidence="6 7">
    <name type="scientific">Brachionus plicatilis</name>
    <name type="common">Marine rotifer</name>
    <name type="synonym">Brachionus muelleri</name>
    <dbReference type="NCBI Taxonomy" id="10195"/>
    <lineage>
        <taxon>Eukaryota</taxon>
        <taxon>Metazoa</taxon>
        <taxon>Spiralia</taxon>
        <taxon>Gnathifera</taxon>
        <taxon>Rotifera</taxon>
        <taxon>Eurotatoria</taxon>
        <taxon>Monogononta</taxon>
        <taxon>Pseudotrocha</taxon>
        <taxon>Ploima</taxon>
        <taxon>Brachionidae</taxon>
        <taxon>Brachionus</taxon>
    </lineage>
</organism>
<feature type="chain" id="PRO_5018093895" description="Interleukin 17-like protein" evidence="5">
    <location>
        <begin position="19"/>
        <end position="172"/>
    </location>
</feature>
<dbReference type="Gene3D" id="2.10.90.10">
    <property type="entry name" value="Cystine-knot cytokines"/>
    <property type="match status" value="1"/>
</dbReference>
<accession>A0A3M7SVI9</accession>
<evidence type="ECO:0000256" key="4">
    <source>
        <dbReference type="ARBA" id="ARBA00022729"/>
    </source>
</evidence>
<reference evidence="6 7" key="1">
    <citation type="journal article" date="2018" name="Sci. Rep.">
        <title>Genomic signatures of local adaptation to the degree of environmental predictability in rotifers.</title>
        <authorList>
            <person name="Franch-Gras L."/>
            <person name="Hahn C."/>
            <person name="Garcia-Roger E.M."/>
            <person name="Carmona M.J."/>
            <person name="Serra M."/>
            <person name="Gomez A."/>
        </authorList>
    </citation>
    <scope>NUCLEOTIDE SEQUENCE [LARGE SCALE GENOMIC DNA]</scope>
    <source>
        <strain evidence="6">HYR1</strain>
    </source>
</reference>
<dbReference type="SUPFAM" id="SSF57501">
    <property type="entry name" value="Cystine-knot cytokines"/>
    <property type="match status" value="1"/>
</dbReference>
<evidence type="ECO:0000313" key="7">
    <source>
        <dbReference type="Proteomes" id="UP000276133"/>
    </source>
</evidence>
<evidence type="ECO:0000256" key="1">
    <source>
        <dbReference type="ARBA" id="ARBA00004613"/>
    </source>
</evidence>
<gene>
    <name evidence="6" type="ORF">BpHYR1_012111</name>
</gene>
<dbReference type="Pfam" id="PF06083">
    <property type="entry name" value="IL17"/>
    <property type="match status" value="1"/>
</dbReference>
<dbReference type="InterPro" id="IPR029034">
    <property type="entry name" value="Cystine-knot_cytokine"/>
</dbReference>
<proteinExistence type="inferred from homology"/>
<evidence type="ECO:0000256" key="2">
    <source>
        <dbReference type="ARBA" id="ARBA00007236"/>
    </source>
</evidence>
<dbReference type="InterPro" id="IPR010345">
    <property type="entry name" value="IL-17_fam"/>
</dbReference>
<dbReference type="GO" id="GO:0005576">
    <property type="term" value="C:extracellular region"/>
    <property type="evidence" value="ECO:0007669"/>
    <property type="project" value="UniProtKB-SubCell"/>
</dbReference>
<protein>
    <recommendedName>
        <fullName evidence="8">Interleukin 17-like protein</fullName>
    </recommendedName>
</protein>
<feature type="signal peptide" evidence="5">
    <location>
        <begin position="1"/>
        <end position="18"/>
    </location>
</feature>
<dbReference type="OrthoDB" id="10207330at2759"/>
<evidence type="ECO:0008006" key="8">
    <source>
        <dbReference type="Google" id="ProtNLM"/>
    </source>
</evidence>
<name>A0A3M7SVI9_BRAPC</name>
<comment type="caution">
    <text evidence="6">The sequence shown here is derived from an EMBL/GenBank/DDBJ whole genome shotgun (WGS) entry which is preliminary data.</text>
</comment>
<evidence type="ECO:0000313" key="6">
    <source>
        <dbReference type="EMBL" id="RNA39677.1"/>
    </source>
</evidence>
<evidence type="ECO:0000256" key="5">
    <source>
        <dbReference type="SAM" id="SignalP"/>
    </source>
</evidence>
<keyword evidence="4 5" id="KW-0732">Signal</keyword>
<dbReference type="GO" id="GO:0005125">
    <property type="term" value="F:cytokine activity"/>
    <property type="evidence" value="ECO:0007669"/>
    <property type="project" value="InterPro"/>
</dbReference>
<dbReference type="Proteomes" id="UP000276133">
    <property type="component" value="Unassembled WGS sequence"/>
</dbReference>
<dbReference type="EMBL" id="REGN01000718">
    <property type="protein sequence ID" value="RNA39677.1"/>
    <property type="molecule type" value="Genomic_DNA"/>
</dbReference>
<comment type="similarity">
    <text evidence="2">Belongs to the IL-17 family.</text>
</comment>
<evidence type="ECO:0000256" key="3">
    <source>
        <dbReference type="ARBA" id="ARBA00022525"/>
    </source>
</evidence>